<evidence type="ECO:0000313" key="1">
    <source>
        <dbReference type="EMBL" id="CAG8834974.1"/>
    </source>
</evidence>
<name>A0ACA9SBY5_9GLOM</name>
<organism evidence="1 2">
    <name type="scientific">Racocetra persica</name>
    <dbReference type="NCBI Taxonomy" id="160502"/>
    <lineage>
        <taxon>Eukaryota</taxon>
        <taxon>Fungi</taxon>
        <taxon>Fungi incertae sedis</taxon>
        <taxon>Mucoromycota</taxon>
        <taxon>Glomeromycotina</taxon>
        <taxon>Glomeromycetes</taxon>
        <taxon>Diversisporales</taxon>
        <taxon>Gigasporaceae</taxon>
        <taxon>Racocetra</taxon>
    </lineage>
</organism>
<dbReference type="Proteomes" id="UP000789920">
    <property type="component" value="Unassembled WGS sequence"/>
</dbReference>
<protein>
    <submittedName>
        <fullName evidence="1">19473_t:CDS:1</fullName>
    </submittedName>
</protein>
<sequence length="50" mass="5406">SKGYRATLEVKGVGYKVAYKEGKIELSLGKSHVDYVPIPLGLQAAVETNK</sequence>
<feature type="non-terminal residue" evidence="1">
    <location>
        <position position="1"/>
    </location>
</feature>
<feature type="non-terminal residue" evidence="1">
    <location>
        <position position="50"/>
    </location>
</feature>
<proteinExistence type="predicted"/>
<keyword evidence="2" id="KW-1185">Reference proteome</keyword>
<evidence type="ECO:0000313" key="2">
    <source>
        <dbReference type="Proteomes" id="UP000789920"/>
    </source>
</evidence>
<dbReference type="EMBL" id="CAJVQC010110671">
    <property type="protein sequence ID" value="CAG8834974.1"/>
    <property type="molecule type" value="Genomic_DNA"/>
</dbReference>
<comment type="caution">
    <text evidence="1">The sequence shown here is derived from an EMBL/GenBank/DDBJ whole genome shotgun (WGS) entry which is preliminary data.</text>
</comment>
<accession>A0ACA9SBY5</accession>
<reference evidence="1" key="1">
    <citation type="submission" date="2021-06" db="EMBL/GenBank/DDBJ databases">
        <authorList>
            <person name="Kallberg Y."/>
            <person name="Tangrot J."/>
            <person name="Rosling A."/>
        </authorList>
    </citation>
    <scope>NUCLEOTIDE SEQUENCE</scope>
    <source>
        <strain evidence="1">MA461A</strain>
    </source>
</reference>
<gene>
    <name evidence="1" type="ORF">RPERSI_LOCUS29380</name>
</gene>